<reference evidence="10" key="2">
    <citation type="submission" date="2020-05" db="UniProtKB">
        <authorList>
            <consortium name="EnsemblMetazoa"/>
        </authorList>
    </citation>
    <scope>IDENTIFICATION</scope>
    <source>
        <strain evidence="10">Epiroticus2</strain>
    </source>
</reference>
<dbReference type="Proteomes" id="UP000075885">
    <property type="component" value="Unassembled WGS sequence"/>
</dbReference>
<dbReference type="PROSITE" id="PS51314">
    <property type="entry name" value="VPS37_C"/>
    <property type="match status" value="1"/>
</dbReference>
<feature type="compositionally biased region" description="Basic residues" evidence="8">
    <location>
        <begin position="356"/>
        <end position="370"/>
    </location>
</feature>
<dbReference type="InterPro" id="IPR029012">
    <property type="entry name" value="Helix_hairpin_bin_sf"/>
</dbReference>
<reference evidence="11" key="1">
    <citation type="submission" date="2013-03" db="EMBL/GenBank/DDBJ databases">
        <title>The Genome Sequence of Anopheles epiroticus epiroticus2.</title>
        <authorList>
            <consortium name="The Broad Institute Genomics Platform"/>
            <person name="Neafsey D.E."/>
            <person name="Howell P."/>
            <person name="Walker B."/>
            <person name="Young S.K."/>
            <person name="Zeng Q."/>
            <person name="Gargeya S."/>
            <person name="Fitzgerald M."/>
            <person name="Haas B."/>
            <person name="Abouelleil A."/>
            <person name="Allen A.W."/>
            <person name="Alvarado L."/>
            <person name="Arachchi H.M."/>
            <person name="Berlin A.M."/>
            <person name="Chapman S.B."/>
            <person name="Gainer-Dewar J."/>
            <person name="Goldberg J."/>
            <person name="Griggs A."/>
            <person name="Gujja S."/>
            <person name="Hansen M."/>
            <person name="Howarth C."/>
            <person name="Imamovic A."/>
            <person name="Ireland A."/>
            <person name="Larimer J."/>
            <person name="McCowan C."/>
            <person name="Murphy C."/>
            <person name="Pearson M."/>
            <person name="Poon T.W."/>
            <person name="Priest M."/>
            <person name="Roberts A."/>
            <person name="Saif S."/>
            <person name="Shea T."/>
            <person name="Sisk P."/>
            <person name="Sykes S."/>
            <person name="Wortman J."/>
            <person name="Nusbaum C."/>
            <person name="Birren B."/>
        </authorList>
    </citation>
    <scope>NUCLEOTIDE SEQUENCE [LARGE SCALE GENOMIC DNA]</scope>
    <source>
        <strain evidence="11">Epiroticus2</strain>
    </source>
</reference>
<dbReference type="InterPro" id="IPR019351">
    <property type="entry name" value="DUF2039"/>
</dbReference>
<evidence type="ECO:0000259" key="9">
    <source>
        <dbReference type="PROSITE" id="PS51314"/>
    </source>
</evidence>
<dbReference type="PANTHER" id="PTHR22876:SF5">
    <property type="entry name" value="CHROMOSOME 9 OPEN READING FRAME 85"/>
    <property type="match status" value="1"/>
</dbReference>
<evidence type="ECO:0000256" key="6">
    <source>
        <dbReference type="PROSITE-ProRule" id="PRU00646"/>
    </source>
</evidence>
<dbReference type="PANTHER" id="PTHR22876">
    <property type="entry name" value="ZGC:101016"/>
    <property type="match status" value="1"/>
</dbReference>
<keyword evidence="5 6" id="KW-0653">Protein transport</keyword>
<dbReference type="SUPFAM" id="SSF140111">
    <property type="entry name" value="Endosomal sorting complex assembly domain"/>
    <property type="match status" value="1"/>
</dbReference>
<feature type="coiled-coil region" evidence="7">
    <location>
        <begin position="67"/>
        <end position="121"/>
    </location>
</feature>
<evidence type="ECO:0000256" key="7">
    <source>
        <dbReference type="SAM" id="Coils"/>
    </source>
</evidence>
<dbReference type="AlphaFoldDB" id="A0A182PKG0"/>
<feature type="compositionally biased region" description="Acidic residues" evidence="8">
    <location>
        <begin position="421"/>
        <end position="444"/>
    </location>
</feature>
<keyword evidence="4" id="KW-0967">Endosome</keyword>
<dbReference type="InterPro" id="IPR009851">
    <property type="entry name" value="Mod_r"/>
</dbReference>
<feature type="domain" description="VPS37 C-terminal" evidence="9">
    <location>
        <begin position="85"/>
        <end position="174"/>
    </location>
</feature>
<evidence type="ECO:0000313" key="11">
    <source>
        <dbReference type="Proteomes" id="UP000075885"/>
    </source>
</evidence>
<protein>
    <recommendedName>
        <fullName evidence="9">VPS37 C-terminal domain-containing protein</fullName>
    </recommendedName>
</protein>
<keyword evidence="11" id="KW-1185">Reference proteome</keyword>
<proteinExistence type="inferred from homology"/>
<feature type="region of interest" description="Disordered" evidence="8">
    <location>
        <begin position="356"/>
        <end position="453"/>
    </location>
</feature>
<name>A0A182PKG0_9DIPT</name>
<evidence type="ECO:0000256" key="4">
    <source>
        <dbReference type="ARBA" id="ARBA00022753"/>
    </source>
</evidence>
<evidence type="ECO:0000256" key="2">
    <source>
        <dbReference type="ARBA" id="ARBA00007617"/>
    </source>
</evidence>
<dbReference type="InterPro" id="IPR037202">
    <property type="entry name" value="ESCRT_assembly_dom"/>
</dbReference>
<dbReference type="Gene3D" id="1.10.287.660">
    <property type="entry name" value="Helix hairpin bin"/>
    <property type="match status" value="1"/>
</dbReference>
<evidence type="ECO:0000256" key="1">
    <source>
        <dbReference type="ARBA" id="ARBA00004177"/>
    </source>
</evidence>
<sequence length="453" mass="51598">MYQPYLHQAVQSLQTLSSDELRDLLGDDEKLDERVNEAVQSLESSKDLIIAENRSLAETNLNFEPKMVELRSRVQELAEECRTLGESVKEKAAQLASKSEKNNAETVLALLQTAAAESEEESENIVKQLLDGEISIDAYVEQFTSIRKLMHSRKLQAEKMTELIRSNRHTTQRIDAGYGPASMPYPSTDSARPGSFYTPPGMMGPSTAVPYPYVKMSSKRGDTRRSRPQKHQNTFAFKNNLHDKHTPLIKLITNLNVCEVCEHCKSVIDWKIKYRKYKPLTQPKSCSKCGERKVKRAYHVICRDCALTSRCCAKCLKSADEASIIPPEPTEQEQIKLKAEMDQLIKSLPERKRRTFLRYMNRGRKQKKRGTGGASVADSDEEENDGRQRKGNVGFEMPRTREELLEKFEQLKLAAGKQGEEEQDDDDSDDFSSDDEDYEDYSEEELSKSSDTK</sequence>
<comment type="subcellular location">
    <subcellularLocation>
        <location evidence="1">Endosome</location>
    </subcellularLocation>
</comment>
<dbReference type="GO" id="GO:0015031">
    <property type="term" value="P:protein transport"/>
    <property type="evidence" value="ECO:0007669"/>
    <property type="project" value="UniProtKB-UniRule"/>
</dbReference>
<feature type="compositionally biased region" description="Basic and acidic residues" evidence="8">
    <location>
        <begin position="398"/>
        <end position="410"/>
    </location>
</feature>
<evidence type="ECO:0000256" key="5">
    <source>
        <dbReference type="ARBA" id="ARBA00022927"/>
    </source>
</evidence>
<evidence type="ECO:0000256" key="3">
    <source>
        <dbReference type="ARBA" id="ARBA00022448"/>
    </source>
</evidence>
<keyword evidence="7" id="KW-0175">Coiled coil</keyword>
<organism evidence="10 11">
    <name type="scientific">Anopheles epiroticus</name>
    <dbReference type="NCBI Taxonomy" id="199890"/>
    <lineage>
        <taxon>Eukaryota</taxon>
        <taxon>Metazoa</taxon>
        <taxon>Ecdysozoa</taxon>
        <taxon>Arthropoda</taxon>
        <taxon>Hexapoda</taxon>
        <taxon>Insecta</taxon>
        <taxon>Pterygota</taxon>
        <taxon>Neoptera</taxon>
        <taxon>Endopterygota</taxon>
        <taxon>Diptera</taxon>
        <taxon>Nematocera</taxon>
        <taxon>Culicoidea</taxon>
        <taxon>Culicidae</taxon>
        <taxon>Anophelinae</taxon>
        <taxon>Anopheles</taxon>
    </lineage>
</organism>
<dbReference type="Pfam" id="PF07200">
    <property type="entry name" value="Mod_r"/>
    <property type="match status" value="1"/>
</dbReference>
<evidence type="ECO:0000256" key="8">
    <source>
        <dbReference type="SAM" id="MobiDB-lite"/>
    </source>
</evidence>
<keyword evidence="3 6" id="KW-0813">Transport</keyword>
<dbReference type="GO" id="GO:0000813">
    <property type="term" value="C:ESCRT I complex"/>
    <property type="evidence" value="ECO:0007669"/>
    <property type="project" value="UniProtKB-ARBA"/>
</dbReference>
<dbReference type="EnsemblMetazoa" id="AEPI007427-RA">
    <property type="protein sequence ID" value="AEPI007427-PA"/>
    <property type="gene ID" value="AEPI007427"/>
</dbReference>
<dbReference type="Pfam" id="PF10217">
    <property type="entry name" value="DUF2039"/>
    <property type="match status" value="1"/>
</dbReference>
<dbReference type="FunFam" id="1.10.287.660:FF:000012">
    <property type="entry name" value="Vacuolar protein-sorting protein, putative"/>
    <property type="match status" value="1"/>
</dbReference>
<accession>A0A182PKG0</accession>
<evidence type="ECO:0000313" key="10">
    <source>
        <dbReference type="EnsemblMetazoa" id="AEPI007427-PA"/>
    </source>
</evidence>
<dbReference type="VEuPathDB" id="VectorBase:AEPI007427"/>
<comment type="similarity">
    <text evidence="2">Belongs to the VPS37 family.</text>
</comment>